<accession>Q6K3Z2</accession>
<evidence type="ECO:0000313" key="1">
    <source>
        <dbReference type="EMBL" id="BAD22335.1"/>
    </source>
</evidence>
<dbReference type="AlphaFoldDB" id="Q6K3Z2"/>
<protein>
    <submittedName>
        <fullName evidence="1">Uncharacterized protein</fullName>
    </submittedName>
</protein>
<gene>
    <name evidence="1" type="primary">P0574F11.15</name>
</gene>
<evidence type="ECO:0000313" key="2">
    <source>
        <dbReference type="Proteomes" id="UP000000763"/>
    </source>
</evidence>
<proteinExistence type="predicted"/>
<reference evidence="2" key="1">
    <citation type="journal article" date="2005" name="Nature">
        <title>The map-based sequence of the rice genome.</title>
        <authorList>
            <consortium name="International rice genome sequencing project (IRGSP)"/>
            <person name="Matsumoto T."/>
            <person name="Wu J."/>
            <person name="Kanamori H."/>
            <person name="Katayose Y."/>
            <person name="Fujisawa M."/>
            <person name="Namiki N."/>
            <person name="Mizuno H."/>
            <person name="Yamamoto K."/>
            <person name="Antonio B.A."/>
            <person name="Baba T."/>
            <person name="Sakata K."/>
            <person name="Nagamura Y."/>
            <person name="Aoki H."/>
            <person name="Arikawa K."/>
            <person name="Arita K."/>
            <person name="Bito T."/>
            <person name="Chiden Y."/>
            <person name="Fujitsuka N."/>
            <person name="Fukunaka R."/>
            <person name="Hamada M."/>
            <person name="Harada C."/>
            <person name="Hayashi A."/>
            <person name="Hijishita S."/>
            <person name="Honda M."/>
            <person name="Hosokawa S."/>
            <person name="Ichikawa Y."/>
            <person name="Idonuma A."/>
            <person name="Iijima M."/>
            <person name="Ikeda M."/>
            <person name="Ikeno M."/>
            <person name="Ito K."/>
            <person name="Ito S."/>
            <person name="Ito T."/>
            <person name="Ito Y."/>
            <person name="Ito Y."/>
            <person name="Iwabuchi A."/>
            <person name="Kamiya K."/>
            <person name="Karasawa W."/>
            <person name="Kurita K."/>
            <person name="Katagiri S."/>
            <person name="Kikuta A."/>
            <person name="Kobayashi H."/>
            <person name="Kobayashi N."/>
            <person name="Machita K."/>
            <person name="Maehara T."/>
            <person name="Masukawa M."/>
            <person name="Mizubayashi T."/>
            <person name="Mukai Y."/>
            <person name="Nagasaki H."/>
            <person name="Nagata Y."/>
            <person name="Naito S."/>
            <person name="Nakashima M."/>
            <person name="Nakama Y."/>
            <person name="Nakamichi Y."/>
            <person name="Nakamura M."/>
            <person name="Meguro A."/>
            <person name="Negishi M."/>
            <person name="Ohta I."/>
            <person name="Ohta T."/>
            <person name="Okamoto M."/>
            <person name="Ono N."/>
            <person name="Saji S."/>
            <person name="Sakaguchi M."/>
            <person name="Sakai K."/>
            <person name="Shibata M."/>
            <person name="Shimokawa T."/>
            <person name="Song J."/>
            <person name="Takazaki Y."/>
            <person name="Terasawa K."/>
            <person name="Tsugane M."/>
            <person name="Tsuji K."/>
            <person name="Ueda S."/>
            <person name="Waki K."/>
            <person name="Yamagata H."/>
            <person name="Yamamoto M."/>
            <person name="Yamamoto S."/>
            <person name="Yamane H."/>
            <person name="Yoshiki S."/>
            <person name="Yoshihara R."/>
            <person name="Yukawa K."/>
            <person name="Zhong H."/>
            <person name="Yano M."/>
            <person name="Yuan Q."/>
            <person name="Ouyang S."/>
            <person name="Liu J."/>
            <person name="Jones K.M."/>
            <person name="Gansberger K."/>
            <person name="Moffat K."/>
            <person name="Hill J."/>
            <person name="Bera J."/>
            <person name="Fadrosh D."/>
            <person name="Jin S."/>
            <person name="Johri S."/>
            <person name="Kim M."/>
            <person name="Overton L."/>
            <person name="Reardon M."/>
            <person name="Tsitrin T."/>
            <person name="Vuong H."/>
            <person name="Weaver B."/>
            <person name="Ciecko A."/>
            <person name="Tallon L."/>
            <person name="Jackson J."/>
            <person name="Pai G."/>
            <person name="Aken S.V."/>
            <person name="Utterback T."/>
            <person name="Reidmuller S."/>
            <person name="Feldblyum T."/>
            <person name="Hsiao J."/>
            <person name="Zismann V."/>
            <person name="Iobst S."/>
            <person name="de Vazeille A.R."/>
            <person name="Buell C.R."/>
            <person name="Ying K."/>
            <person name="Li Y."/>
            <person name="Lu T."/>
            <person name="Huang Y."/>
            <person name="Zhao Q."/>
            <person name="Feng Q."/>
            <person name="Zhang L."/>
            <person name="Zhu J."/>
            <person name="Weng Q."/>
            <person name="Mu J."/>
            <person name="Lu Y."/>
            <person name="Fan D."/>
            <person name="Liu Y."/>
            <person name="Guan J."/>
            <person name="Zhang Y."/>
            <person name="Yu S."/>
            <person name="Liu X."/>
            <person name="Zhang Y."/>
            <person name="Hong G."/>
            <person name="Han B."/>
            <person name="Choisne N."/>
            <person name="Demange N."/>
            <person name="Orjeda G."/>
            <person name="Samain S."/>
            <person name="Cattolico L."/>
            <person name="Pelletier E."/>
            <person name="Couloux A."/>
            <person name="Segurens B."/>
            <person name="Wincker P."/>
            <person name="D'Hont A."/>
            <person name="Scarpelli C."/>
            <person name="Weissenbach J."/>
            <person name="Salanoubat M."/>
            <person name="Quetier F."/>
            <person name="Yu Y."/>
            <person name="Kim H.R."/>
            <person name="Rambo T."/>
            <person name="Currie J."/>
            <person name="Collura K."/>
            <person name="Luo M."/>
            <person name="Yang T."/>
            <person name="Ammiraju J.S.S."/>
            <person name="Engler F."/>
            <person name="Soderlund C."/>
            <person name="Wing R.A."/>
            <person name="Palmer L.E."/>
            <person name="de la Bastide M."/>
            <person name="Spiegel L."/>
            <person name="Nascimento L."/>
            <person name="Zutavern T."/>
            <person name="O'Shaughnessy A."/>
            <person name="Dike S."/>
            <person name="Dedhia N."/>
            <person name="Preston R."/>
            <person name="Balija V."/>
            <person name="McCombie W.R."/>
            <person name="Chow T."/>
            <person name="Chen H."/>
            <person name="Chung M."/>
            <person name="Chen C."/>
            <person name="Shaw J."/>
            <person name="Wu H."/>
            <person name="Hsiao K."/>
            <person name="Chao Y."/>
            <person name="Chu M."/>
            <person name="Cheng C."/>
            <person name="Hour A."/>
            <person name="Lee P."/>
            <person name="Lin S."/>
            <person name="Lin Y."/>
            <person name="Liou J."/>
            <person name="Liu S."/>
            <person name="Hsing Y."/>
            <person name="Raghuvanshi S."/>
            <person name="Mohanty A."/>
            <person name="Bharti A.K."/>
            <person name="Gaur A."/>
            <person name="Gupta V."/>
            <person name="Kumar D."/>
            <person name="Ravi V."/>
            <person name="Vij S."/>
            <person name="Kapur A."/>
            <person name="Khurana P."/>
            <person name="Khurana P."/>
            <person name="Khurana J.P."/>
            <person name="Tyagi A.K."/>
            <person name="Gaikwad K."/>
            <person name="Singh A."/>
            <person name="Dalal V."/>
            <person name="Srivastava S."/>
            <person name="Dixit A."/>
            <person name="Pal A.K."/>
            <person name="Ghazi I.A."/>
            <person name="Yadav M."/>
            <person name="Pandit A."/>
            <person name="Bhargava A."/>
            <person name="Sureshbabu K."/>
            <person name="Batra K."/>
            <person name="Sharma T.R."/>
            <person name="Mohapatra T."/>
            <person name="Singh N.K."/>
            <person name="Messing J."/>
            <person name="Nelson A.B."/>
            <person name="Fuks G."/>
            <person name="Kavchok S."/>
            <person name="Keizer G."/>
            <person name="Linton E."/>
            <person name="Llaca V."/>
            <person name="Song R."/>
            <person name="Tanyolac B."/>
            <person name="Young S."/>
            <person name="Ho-Il K."/>
            <person name="Hahn J.H."/>
            <person name="Sangsakoo G."/>
            <person name="Vanavichit A."/>
            <person name="de Mattos Luiz.A.T."/>
            <person name="Zimmer P.D."/>
            <person name="Malone G."/>
            <person name="Dellagostin O."/>
            <person name="de Oliveira A.C."/>
            <person name="Bevan M."/>
            <person name="Bancroft I."/>
            <person name="Minx P."/>
            <person name="Cordum H."/>
            <person name="Wilson R."/>
            <person name="Cheng Z."/>
            <person name="Jin W."/>
            <person name="Jiang J."/>
            <person name="Leong S.A."/>
            <person name="Iwama H."/>
            <person name="Gojobori T."/>
            <person name="Itoh T."/>
            <person name="Niimura Y."/>
            <person name="Fujii Y."/>
            <person name="Habara T."/>
            <person name="Sakai H."/>
            <person name="Sato Y."/>
            <person name="Wilson G."/>
            <person name="Kumar K."/>
            <person name="McCouch S."/>
            <person name="Juretic N."/>
            <person name="Hoen D."/>
            <person name="Wright S."/>
            <person name="Bruskiewich R."/>
            <person name="Bureau T."/>
            <person name="Miyao A."/>
            <person name="Hirochika H."/>
            <person name="Nishikawa T."/>
            <person name="Kadowaki K."/>
            <person name="Sugiura M."/>
            <person name="Burr B."/>
            <person name="Sasaki T."/>
        </authorList>
    </citation>
    <scope>NUCLEOTIDE SEQUENCE [LARGE SCALE GENOMIC DNA]</scope>
    <source>
        <strain evidence="2">cv. Nipponbare</strain>
    </source>
</reference>
<dbReference type="EMBL" id="AP005590">
    <property type="protein sequence ID" value="BAD22335.1"/>
    <property type="molecule type" value="Genomic_DNA"/>
</dbReference>
<name>Q6K3Z2_ORYSJ</name>
<sequence>MCGNHLEARQSKPTTYAVSYCRIRLNRLTPSDSNSADLSRSRFGLQSILTLFPGRFPSRFLLHLRSLDYQIWSLIVACHNSAYVLAGPTS</sequence>
<dbReference type="Proteomes" id="UP000000763">
    <property type="component" value="Chromosome 9"/>
</dbReference>
<organism evidence="1 2">
    <name type="scientific">Oryza sativa subsp. japonica</name>
    <name type="common">Rice</name>
    <dbReference type="NCBI Taxonomy" id="39947"/>
    <lineage>
        <taxon>Eukaryota</taxon>
        <taxon>Viridiplantae</taxon>
        <taxon>Streptophyta</taxon>
        <taxon>Embryophyta</taxon>
        <taxon>Tracheophyta</taxon>
        <taxon>Spermatophyta</taxon>
        <taxon>Magnoliopsida</taxon>
        <taxon>Liliopsida</taxon>
        <taxon>Poales</taxon>
        <taxon>Poaceae</taxon>
        <taxon>BOP clade</taxon>
        <taxon>Oryzoideae</taxon>
        <taxon>Oryzeae</taxon>
        <taxon>Oryzinae</taxon>
        <taxon>Oryza</taxon>
        <taxon>Oryza sativa</taxon>
    </lineage>
</organism>
<reference evidence="2" key="2">
    <citation type="journal article" date="2008" name="Nucleic Acids Res.">
        <title>The rice annotation project database (RAP-DB): 2008 update.</title>
        <authorList>
            <consortium name="The rice annotation project (RAP)"/>
        </authorList>
    </citation>
    <scope>GENOME REANNOTATION</scope>
    <source>
        <strain evidence="2">cv. Nipponbare</strain>
    </source>
</reference>